<evidence type="ECO:0000256" key="1">
    <source>
        <dbReference type="SAM" id="SignalP"/>
    </source>
</evidence>
<accession>A0A6I5N1C2</accession>
<feature type="signal peptide" evidence="1">
    <location>
        <begin position="1"/>
        <end position="21"/>
    </location>
</feature>
<protein>
    <recommendedName>
        <fullName evidence="4">DUF5105 domain-containing protein</fullName>
    </recommendedName>
</protein>
<proteinExistence type="predicted"/>
<dbReference type="PROSITE" id="PS51257">
    <property type="entry name" value="PROKAR_LIPOPROTEIN"/>
    <property type="match status" value="1"/>
</dbReference>
<evidence type="ECO:0000313" key="3">
    <source>
        <dbReference type="Proteomes" id="UP000469292"/>
    </source>
</evidence>
<comment type="caution">
    <text evidence="2">The sequence shown here is derived from an EMBL/GenBank/DDBJ whole genome shotgun (WGS) entry which is preliminary data.</text>
</comment>
<dbReference type="Proteomes" id="UP000469292">
    <property type="component" value="Unassembled WGS sequence"/>
</dbReference>
<gene>
    <name evidence="2" type="ORF">F6S87_04850</name>
</gene>
<dbReference type="EMBL" id="VYSG01000001">
    <property type="protein sequence ID" value="NEG69935.1"/>
    <property type="molecule type" value="Genomic_DNA"/>
</dbReference>
<reference evidence="2 3" key="1">
    <citation type="submission" date="2019-09" db="EMBL/GenBank/DDBJ databases">
        <title>Phylogenetic characterization of a novel taxon of the genus Bifidobacterium: Bifidobacterium choloepi sp. nov.</title>
        <authorList>
            <person name="Modesto M."/>
            <person name="Satti M."/>
        </authorList>
    </citation>
    <scope>NUCLEOTIDE SEQUENCE [LARGE SCALE GENOMIC DNA]</scope>
    <source>
        <strain evidence="2 3">BRDM6</strain>
    </source>
</reference>
<feature type="chain" id="PRO_5038370475" description="DUF5105 domain-containing protein" evidence="1">
    <location>
        <begin position="22"/>
        <end position="260"/>
    </location>
</feature>
<dbReference type="RefSeq" id="WP_163227441.1">
    <property type="nucleotide sequence ID" value="NZ_VYSG01000001.1"/>
</dbReference>
<dbReference type="AlphaFoldDB" id="A0A6I5N1C2"/>
<sequence length="260" mass="28858">MKSLRKIVAVSLGLLIPMTMAACGSEAAEDKVYSDQEVMKVVSKGLESRFALAEQGNEASREYYQALIDAEYSHTGSLKNVQFENGKLQEKTISYVNVLDDSRDVLDEYAFNSLDFSTAWTEAYDSRTAIIKEFVEDYGLTVSNGYQSTLNELVANGTAAAKSKHAEETLESLLSNVEFSCTPDEWSDYCTYEAVVENTSELSYKDITLSVSAYDSDGIKTEEYAGITTWAPGEKVKLTFWTDVDVQKTDISISYYSVAD</sequence>
<evidence type="ECO:0008006" key="4">
    <source>
        <dbReference type="Google" id="ProtNLM"/>
    </source>
</evidence>
<evidence type="ECO:0000313" key="2">
    <source>
        <dbReference type="EMBL" id="NEG69935.1"/>
    </source>
</evidence>
<name>A0A6I5N1C2_9BIFI</name>
<keyword evidence="3" id="KW-1185">Reference proteome</keyword>
<organism evidence="2 3">
    <name type="scientific">Bifidobacterium choloepi</name>
    <dbReference type="NCBI Taxonomy" id="2614131"/>
    <lineage>
        <taxon>Bacteria</taxon>
        <taxon>Bacillati</taxon>
        <taxon>Actinomycetota</taxon>
        <taxon>Actinomycetes</taxon>
        <taxon>Bifidobacteriales</taxon>
        <taxon>Bifidobacteriaceae</taxon>
        <taxon>Bifidobacterium</taxon>
    </lineage>
</organism>
<keyword evidence="1" id="KW-0732">Signal</keyword>